<keyword evidence="1" id="KW-1133">Transmembrane helix</keyword>
<evidence type="ECO:0000256" key="1">
    <source>
        <dbReference type="SAM" id="Phobius"/>
    </source>
</evidence>
<organism evidence="2 3">
    <name type="scientific">candidate division Kazan bacterium RIFCSPLOWO2_01_FULL_48_13</name>
    <dbReference type="NCBI Taxonomy" id="1798539"/>
    <lineage>
        <taxon>Bacteria</taxon>
        <taxon>Bacteria division Kazan-3B-28</taxon>
    </lineage>
</organism>
<protein>
    <submittedName>
        <fullName evidence="2">Uncharacterized protein</fullName>
    </submittedName>
</protein>
<evidence type="ECO:0000313" key="2">
    <source>
        <dbReference type="EMBL" id="OGB85047.1"/>
    </source>
</evidence>
<dbReference type="AlphaFoldDB" id="A0A1F4PMY8"/>
<gene>
    <name evidence="2" type="ORF">A2994_00320</name>
</gene>
<dbReference type="Proteomes" id="UP000179010">
    <property type="component" value="Unassembled WGS sequence"/>
</dbReference>
<dbReference type="STRING" id="1798539.A2994_00320"/>
<evidence type="ECO:0000313" key="3">
    <source>
        <dbReference type="Proteomes" id="UP000179010"/>
    </source>
</evidence>
<feature type="transmembrane region" description="Helical" evidence="1">
    <location>
        <begin position="50"/>
        <end position="71"/>
    </location>
</feature>
<accession>A0A1F4PMY8</accession>
<keyword evidence="1" id="KW-0812">Transmembrane</keyword>
<dbReference type="EMBL" id="METE01000011">
    <property type="protein sequence ID" value="OGB85047.1"/>
    <property type="molecule type" value="Genomic_DNA"/>
</dbReference>
<proteinExistence type="predicted"/>
<sequence length="72" mass="8193">MGIVVVWIIYFILLLLSLIYAGVIVYHILKYRYDDLPREQAQYAGRALSIYLGLGGLTLLLSIVVALFMILF</sequence>
<reference evidence="2 3" key="1">
    <citation type="journal article" date="2016" name="Nat. Commun.">
        <title>Thousands of microbial genomes shed light on interconnected biogeochemical processes in an aquifer system.</title>
        <authorList>
            <person name="Anantharaman K."/>
            <person name="Brown C.T."/>
            <person name="Hug L.A."/>
            <person name="Sharon I."/>
            <person name="Castelle C.J."/>
            <person name="Probst A.J."/>
            <person name="Thomas B.C."/>
            <person name="Singh A."/>
            <person name="Wilkins M.J."/>
            <person name="Karaoz U."/>
            <person name="Brodie E.L."/>
            <person name="Williams K.H."/>
            <person name="Hubbard S.S."/>
            <person name="Banfield J.F."/>
        </authorList>
    </citation>
    <scope>NUCLEOTIDE SEQUENCE [LARGE SCALE GENOMIC DNA]</scope>
</reference>
<name>A0A1F4PMY8_UNCK3</name>
<keyword evidence="1" id="KW-0472">Membrane</keyword>
<comment type="caution">
    <text evidence="2">The sequence shown here is derived from an EMBL/GenBank/DDBJ whole genome shotgun (WGS) entry which is preliminary data.</text>
</comment>
<feature type="transmembrane region" description="Helical" evidence="1">
    <location>
        <begin position="6"/>
        <end position="29"/>
    </location>
</feature>